<sequence length="144" mass="16744">MAVQHEEGPLTKQRFYPTSKQPVGISSCPHEEKKWEVTLCVDIRELNKRAKSDFGRLRCIQGAVKKWHSAKQFGPYQIRACGDAIQFNKCTAIFQRLMDQMLQKEIWKFVLAYIDDVSIYFPDFEKFLERETLGACQCDADSIM</sequence>
<name>A0ABN7UE76_GIGMA</name>
<evidence type="ECO:0000313" key="1">
    <source>
        <dbReference type="EMBL" id="CAG8554419.1"/>
    </source>
</evidence>
<dbReference type="Proteomes" id="UP000789901">
    <property type="component" value="Unassembled WGS sequence"/>
</dbReference>
<organism evidence="1 2">
    <name type="scientific">Gigaspora margarita</name>
    <dbReference type="NCBI Taxonomy" id="4874"/>
    <lineage>
        <taxon>Eukaryota</taxon>
        <taxon>Fungi</taxon>
        <taxon>Fungi incertae sedis</taxon>
        <taxon>Mucoromycota</taxon>
        <taxon>Glomeromycotina</taxon>
        <taxon>Glomeromycetes</taxon>
        <taxon>Diversisporales</taxon>
        <taxon>Gigasporaceae</taxon>
        <taxon>Gigaspora</taxon>
    </lineage>
</organism>
<evidence type="ECO:0000313" key="2">
    <source>
        <dbReference type="Proteomes" id="UP000789901"/>
    </source>
</evidence>
<proteinExistence type="predicted"/>
<accession>A0ABN7UE76</accession>
<gene>
    <name evidence="1" type="ORF">GMARGA_LOCUS4712</name>
</gene>
<protein>
    <submittedName>
        <fullName evidence="1">45169_t:CDS:1</fullName>
    </submittedName>
</protein>
<dbReference type="Gene3D" id="3.30.70.270">
    <property type="match status" value="1"/>
</dbReference>
<keyword evidence="2" id="KW-1185">Reference proteome</keyword>
<reference evidence="1 2" key="1">
    <citation type="submission" date="2021-06" db="EMBL/GenBank/DDBJ databases">
        <authorList>
            <person name="Kallberg Y."/>
            <person name="Tangrot J."/>
            <person name="Rosling A."/>
        </authorList>
    </citation>
    <scope>NUCLEOTIDE SEQUENCE [LARGE SCALE GENOMIC DNA]</scope>
    <source>
        <strain evidence="1 2">120-4 pot B 10/14</strain>
    </source>
</reference>
<dbReference type="SUPFAM" id="SSF56672">
    <property type="entry name" value="DNA/RNA polymerases"/>
    <property type="match status" value="1"/>
</dbReference>
<dbReference type="InterPro" id="IPR043128">
    <property type="entry name" value="Rev_trsase/Diguanyl_cyclase"/>
</dbReference>
<comment type="caution">
    <text evidence="1">The sequence shown here is derived from an EMBL/GenBank/DDBJ whole genome shotgun (WGS) entry which is preliminary data.</text>
</comment>
<dbReference type="InterPro" id="IPR043502">
    <property type="entry name" value="DNA/RNA_pol_sf"/>
</dbReference>
<dbReference type="EMBL" id="CAJVQB010001882">
    <property type="protein sequence ID" value="CAG8554419.1"/>
    <property type="molecule type" value="Genomic_DNA"/>
</dbReference>